<keyword evidence="4" id="KW-1185">Reference proteome</keyword>
<dbReference type="Gene3D" id="3.40.50.1820">
    <property type="entry name" value="alpha/beta hydrolase"/>
    <property type="match status" value="1"/>
</dbReference>
<evidence type="ECO:0000313" key="4">
    <source>
        <dbReference type="Proteomes" id="UP000257045"/>
    </source>
</evidence>
<dbReference type="AlphaFoldDB" id="A0A3D8IYZ8"/>
<feature type="domain" description="AB hydrolase-1" evidence="2">
    <location>
        <begin position="28"/>
        <end position="120"/>
    </location>
</feature>
<dbReference type="GO" id="GO:0016020">
    <property type="term" value="C:membrane"/>
    <property type="evidence" value="ECO:0007669"/>
    <property type="project" value="TreeGrafter"/>
</dbReference>
<dbReference type="PANTHER" id="PTHR43798:SF31">
    <property type="entry name" value="AB HYDROLASE SUPERFAMILY PROTEIN YCLE"/>
    <property type="match status" value="1"/>
</dbReference>
<keyword evidence="1" id="KW-0378">Hydrolase</keyword>
<dbReference type="PANTHER" id="PTHR43798">
    <property type="entry name" value="MONOACYLGLYCEROL LIPASE"/>
    <property type="match status" value="1"/>
</dbReference>
<dbReference type="InterPro" id="IPR050266">
    <property type="entry name" value="AB_hydrolase_sf"/>
</dbReference>
<gene>
    <name evidence="3" type="ORF">CQA58_05995</name>
</gene>
<proteinExistence type="predicted"/>
<comment type="caution">
    <text evidence="3">The sequence shown here is derived from an EMBL/GenBank/DDBJ whole genome shotgun (WGS) entry which is preliminary data.</text>
</comment>
<protein>
    <recommendedName>
        <fullName evidence="2">AB hydrolase-1 domain-containing protein</fullName>
    </recommendedName>
</protein>
<dbReference type="InterPro" id="IPR000073">
    <property type="entry name" value="AB_hydrolase_1"/>
</dbReference>
<dbReference type="GO" id="GO:0016787">
    <property type="term" value="F:hydrolase activity"/>
    <property type="evidence" value="ECO:0007669"/>
    <property type="project" value="UniProtKB-KW"/>
</dbReference>
<dbReference type="SUPFAM" id="SSF53474">
    <property type="entry name" value="alpha/beta-Hydrolases"/>
    <property type="match status" value="1"/>
</dbReference>
<organism evidence="3 4">
    <name type="scientific">Helicobacter brantae</name>
    <dbReference type="NCBI Taxonomy" id="375927"/>
    <lineage>
        <taxon>Bacteria</taxon>
        <taxon>Pseudomonadati</taxon>
        <taxon>Campylobacterota</taxon>
        <taxon>Epsilonproteobacteria</taxon>
        <taxon>Campylobacterales</taxon>
        <taxon>Helicobacteraceae</taxon>
        <taxon>Helicobacter</taxon>
    </lineage>
</organism>
<name>A0A3D8IYZ8_9HELI</name>
<dbReference type="InterPro" id="IPR029058">
    <property type="entry name" value="AB_hydrolase_fold"/>
</dbReference>
<evidence type="ECO:0000256" key="1">
    <source>
        <dbReference type="ARBA" id="ARBA00022801"/>
    </source>
</evidence>
<dbReference type="Proteomes" id="UP000257045">
    <property type="component" value="Unassembled WGS sequence"/>
</dbReference>
<evidence type="ECO:0000259" key="2">
    <source>
        <dbReference type="Pfam" id="PF12697"/>
    </source>
</evidence>
<evidence type="ECO:0000313" key="3">
    <source>
        <dbReference type="EMBL" id="RDU70273.1"/>
    </source>
</evidence>
<sequence length="237" mass="26822">MAKKFLKYKGKNFEIAYEILGNQTKEYILFLHGWGSNKEIMKGSFGGRFEGFTHLYVDLPGFGKSSNTEVIDTQDYAQILSIFLQELGVTPSVVFGHSFGGKVATLLNPKELVLLSSAGIVCPKPLSVRIKIICAKIFKKFKISSSMLRSQDVNGMSEVMYEVFKRVVDEDFSSHFSSCTSKALLFWGKEDTATPLSSGEKIASLLKDSKLYAMEGDHFFFIKRSKEIEERFLEWRE</sequence>
<dbReference type="Pfam" id="PF12697">
    <property type="entry name" value="Abhydrolase_6"/>
    <property type="match status" value="1"/>
</dbReference>
<dbReference type="OrthoDB" id="9808398at2"/>
<accession>A0A3D8IYZ8</accession>
<dbReference type="EMBL" id="NXLV01000011">
    <property type="protein sequence ID" value="RDU70273.1"/>
    <property type="molecule type" value="Genomic_DNA"/>
</dbReference>
<reference evidence="3 4" key="1">
    <citation type="submission" date="2018-04" db="EMBL/GenBank/DDBJ databases">
        <title>Novel Campyloabacter and Helicobacter Species and Strains.</title>
        <authorList>
            <person name="Mannion A.J."/>
            <person name="Shen Z."/>
            <person name="Fox J.G."/>
        </authorList>
    </citation>
    <scope>NUCLEOTIDE SEQUENCE [LARGE SCALE GENOMIC DNA]</scope>
    <source>
        <strain evidence="3 4">MIT 04-9366</strain>
    </source>
</reference>